<evidence type="ECO:0000313" key="13">
    <source>
        <dbReference type="EMBL" id="BBB31938.1"/>
    </source>
</evidence>
<dbReference type="InterPro" id="IPR008880">
    <property type="entry name" value="Trigger_fac_C"/>
</dbReference>
<evidence type="ECO:0000256" key="6">
    <source>
        <dbReference type="ARBA" id="ARBA00023186"/>
    </source>
</evidence>
<keyword evidence="6 9" id="KW-0143">Chaperone</keyword>
<dbReference type="Gene3D" id="3.30.70.1050">
    <property type="entry name" value="Trigger factor ribosome-binding domain"/>
    <property type="match status" value="1"/>
</dbReference>
<protein>
    <recommendedName>
        <fullName evidence="4 9">Trigger factor</fullName>
        <shortName evidence="9">TF</shortName>
        <ecNumber evidence="3 9">5.2.1.8</ecNumber>
    </recommendedName>
    <alternativeName>
        <fullName evidence="8 9">PPIase</fullName>
    </alternativeName>
</protein>
<feature type="compositionally biased region" description="Basic and acidic residues" evidence="10">
    <location>
        <begin position="448"/>
        <end position="476"/>
    </location>
</feature>
<dbReference type="EC" id="5.2.1.8" evidence="3 9"/>
<evidence type="ECO:0000256" key="10">
    <source>
        <dbReference type="SAM" id="MobiDB-lite"/>
    </source>
</evidence>
<evidence type="ECO:0000256" key="9">
    <source>
        <dbReference type="HAMAP-Rule" id="MF_00303"/>
    </source>
</evidence>
<dbReference type="GO" id="GO:0015031">
    <property type="term" value="P:protein transport"/>
    <property type="evidence" value="ECO:0007669"/>
    <property type="project" value="UniProtKB-UniRule"/>
</dbReference>
<keyword evidence="9" id="KW-0131">Cell cycle</keyword>
<dbReference type="SUPFAM" id="SSF109998">
    <property type="entry name" value="Triger factor/SurA peptide-binding domain-like"/>
    <property type="match status" value="1"/>
</dbReference>
<comment type="subcellular location">
    <subcellularLocation>
        <location evidence="9">Cytoplasm</location>
    </subcellularLocation>
    <text evidence="9">About half TF is bound to the ribosome near the polypeptide exit tunnel while the other half is free in the cytoplasm.</text>
</comment>
<dbReference type="InterPro" id="IPR008881">
    <property type="entry name" value="Trigger_fac_ribosome-bd_bac"/>
</dbReference>
<dbReference type="Pfam" id="PF05698">
    <property type="entry name" value="Trigger_C"/>
    <property type="match status" value="1"/>
</dbReference>
<comment type="domain">
    <text evidence="9">Consists of 3 domains; the N-terminus binds the ribosome, the middle domain has PPIase activity, while the C-terminus has intrinsic chaperone activity on its own.</text>
</comment>
<name>A0A7R6PE04_9BACT</name>
<keyword evidence="7 9" id="KW-0413">Isomerase</keyword>
<evidence type="ECO:0000256" key="1">
    <source>
        <dbReference type="ARBA" id="ARBA00000971"/>
    </source>
</evidence>
<feature type="domain" description="Trigger factor C-terminal" evidence="12">
    <location>
        <begin position="263"/>
        <end position="418"/>
    </location>
</feature>
<dbReference type="GO" id="GO:0006457">
    <property type="term" value="P:protein folding"/>
    <property type="evidence" value="ECO:0007669"/>
    <property type="project" value="UniProtKB-UniRule"/>
</dbReference>
<dbReference type="SUPFAM" id="SSF54534">
    <property type="entry name" value="FKBP-like"/>
    <property type="match status" value="1"/>
</dbReference>
<dbReference type="HAMAP" id="MF_00303">
    <property type="entry name" value="Trigger_factor_Tig"/>
    <property type="match status" value="1"/>
</dbReference>
<evidence type="ECO:0000313" key="14">
    <source>
        <dbReference type="Proteomes" id="UP000595564"/>
    </source>
</evidence>
<dbReference type="NCBIfam" id="TIGR00115">
    <property type="entry name" value="tig"/>
    <property type="match status" value="1"/>
</dbReference>
<evidence type="ECO:0000259" key="11">
    <source>
        <dbReference type="Pfam" id="PF05697"/>
    </source>
</evidence>
<dbReference type="AlphaFoldDB" id="A0A7R6PE04"/>
<dbReference type="GO" id="GO:0005737">
    <property type="term" value="C:cytoplasm"/>
    <property type="evidence" value="ECO:0007669"/>
    <property type="project" value="UniProtKB-SubCell"/>
</dbReference>
<proteinExistence type="inferred from homology"/>
<comment type="function">
    <text evidence="9">Involved in protein export. Acts as a chaperone by maintaining the newly synthesized protein in an open conformation. Functions as a peptidyl-prolyl cis-trans isomerase.</text>
</comment>
<dbReference type="InterPro" id="IPR046357">
    <property type="entry name" value="PPIase_dom_sf"/>
</dbReference>
<dbReference type="InterPro" id="IPR027304">
    <property type="entry name" value="Trigger_fact/SurA_dom_sf"/>
</dbReference>
<accession>A0A7R6PE04</accession>
<dbReference type="RefSeq" id="WP_201328270.1">
    <property type="nucleotide sequence ID" value="NZ_AP017470.1"/>
</dbReference>
<dbReference type="GO" id="GO:0003755">
    <property type="term" value="F:peptidyl-prolyl cis-trans isomerase activity"/>
    <property type="evidence" value="ECO:0007669"/>
    <property type="project" value="UniProtKB-UniRule"/>
</dbReference>
<gene>
    <name evidence="9 13" type="primary">tig</name>
    <name evidence="13" type="ORF">TTHT_0322</name>
</gene>
<feature type="domain" description="Trigger factor ribosome-binding bacterial" evidence="11">
    <location>
        <begin position="1"/>
        <end position="144"/>
    </location>
</feature>
<dbReference type="GO" id="GO:0051301">
    <property type="term" value="P:cell division"/>
    <property type="evidence" value="ECO:0007669"/>
    <property type="project" value="UniProtKB-KW"/>
</dbReference>
<keyword evidence="14" id="KW-1185">Reference proteome</keyword>
<dbReference type="SUPFAM" id="SSF102735">
    <property type="entry name" value="Trigger factor ribosome-binding domain"/>
    <property type="match status" value="1"/>
</dbReference>
<dbReference type="InterPro" id="IPR005215">
    <property type="entry name" value="Trig_fac"/>
</dbReference>
<dbReference type="Proteomes" id="UP000595564">
    <property type="component" value="Chromosome"/>
</dbReference>
<dbReference type="EMBL" id="AP017470">
    <property type="protein sequence ID" value="BBB31938.1"/>
    <property type="molecule type" value="Genomic_DNA"/>
</dbReference>
<keyword evidence="9" id="KW-0132">Cell division</keyword>
<dbReference type="KEGG" id="thyd:TTHT_0322"/>
<keyword evidence="5 9" id="KW-0697">Rotamase</keyword>
<sequence length="482" mass="56839">MDKKIEKKNDVVKEGILNLPFSELENEYNEIVKEYRNAASIPGFRKGKAPVSIIEGRFKYEIERELLKYIVEKYYNEVKEEAGKTVYEHLSSYDFSKKDGATLKFYFEVMPEIENIDLENLEVKIKKEKEVNIDEEVEKVIEDLRNKYAKVKPVEDRDTVEKGDIVTMKIYGEDEEGKTLFDNENFELEINPDNDDMWKLVSEKLIGAKKGEETKFEIEFPDEEKFSGFKGKKVKFTVTVNNINVKEMPEVDEEFAKTLNFDSVDALKKDIRESIEKRLKEVRREEKIHNFFEKLFSEVDIPVPPVYAREEAKRMIQDYLRNLGYNKADENIINTLMPQYYMAAVDNVKRMIVLSKLAEMFNVEVTEDELDEFLKPFVPQFGENATLESVKFRLDEEGQLEDIKESLKREKALDLLIEKAKFVEVSEEEYEDEHKARVEKMKKMLEEKTEEMKKEREEKEKAEENKEEKTEESSDKGEEEAN</sequence>
<keyword evidence="9" id="KW-0963">Cytoplasm</keyword>
<evidence type="ECO:0000259" key="12">
    <source>
        <dbReference type="Pfam" id="PF05698"/>
    </source>
</evidence>
<dbReference type="Gene3D" id="3.10.50.40">
    <property type="match status" value="1"/>
</dbReference>
<comment type="similarity">
    <text evidence="2 9">Belongs to the FKBP-type PPIase family. Tig subfamily.</text>
</comment>
<dbReference type="InterPro" id="IPR037041">
    <property type="entry name" value="Trigger_fac_C_sf"/>
</dbReference>
<comment type="catalytic activity">
    <reaction evidence="1 9">
        <text>[protein]-peptidylproline (omega=180) = [protein]-peptidylproline (omega=0)</text>
        <dbReference type="Rhea" id="RHEA:16237"/>
        <dbReference type="Rhea" id="RHEA-COMP:10747"/>
        <dbReference type="Rhea" id="RHEA-COMP:10748"/>
        <dbReference type="ChEBI" id="CHEBI:83833"/>
        <dbReference type="ChEBI" id="CHEBI:83834"/>
        <dbReference type="EC" id="5.2.1.8"/>
    </reaction>
</comment>
<dbReference type="Pfam" id="PF05697">
    <property type="entry name" value="Trigger_N"/>
    <property type="match status" value="1"/>
</dbReference>
<dbReference type="Gene3D" id="1.10.3120.10">
    <property type="entry name" value="Trigger factor, C-terminal domain"/>
    <property type="match status" value="1"/>
</dbReference>
<evidence type="ECO:0000256" key="8">
    <source>
        <dbReference type="ARBA" id="ARBA00029986"/>
    </source>
</evidence>
<evidence type="ECO:0000256" key="3">
    <source>
        <dbReference type="ARBA" id="ARBA00013194"/>
    </source>
</evidence>
<feature type="region of interest" description="Disordered" evidence="10">
    <location>
        <begin position="448"/>
        <end position="482"/>
    </location>
</feature>
<dbReference type="PIRSF" id="PIRSF003095">
    <property type="entry name" value="Trigger_factor"/>
    <property type="match status" value="1"/>
</dbReference>
<evidence type="ECO:0000256" key="7">
    <source>
        <dbReference type="ARBA" id="ARBA00023235"/>
    </source>
</evidence>
<evidence type="ECO:0000256" key="2">
    <source>
        <dbReference type="ARBA" id="ARBA00005464"/>
    </source>
</evidence>
<evidence type="ECO:0000256" key="5">
    <source>
        <dbReference type="ARBA" id="ARBA00023110"/>
    </source>
</evidence>
<evidence type="ECO:0000256" key="4">
    <source>
        <dbReference type="ARBA" id="ARBA00016902"/>
    </source>
</evidence>
<reference evidence="13 14" key="1">
    <citation type="journal article" date="2012" name="Extremophiles">
        <title>Thermotomaculum hydrothermale gen. nov., sp. nov., a novel heterotrophic thermophile within the phylum Acidobacteria from a deep-sea hydrothermal vent chimney in the Southern Okinawa Trough.</title>
        <authorList>
            <person name="Izumi H."/>
            <person name="Nunoura T."/>
            <person name="Miyazaki M."/>
            <person name="Mino S."/>
            <person name="Toki T."/>
            <person name="Takai K."/>
            <person name="Sako Y."/>
            <person name="Sawabe T."/>
            <person name="Nakagawa S."/>
        </authorList>
    </citation>
    <scope>NUCLEOTIDE SEQUENCE [LARGE SCALE GENOMIC DNA]</scope>
    <source>
        <strain evidence="13 14">AC55</strain>
    </source>
</reference>
<organism evidence="13 14">
    <name type="scientific">Thermotomaculum hydrothermale</name>
    <dbReference type="NCBI Taxonomy" id="981385"/>
    <lineage>
        <taxon>Bacteria</taxon>
        <taxon>Pseudomonadati</taxon>
        <taxon>Acidobacteriota</taxon>
        <taxon>Holophagae</taxon>
        <taxon>Thermotomaculales</taxon>
        <taxon>Thermotomaculaceae</taxon>
        <taxon>Thermotomaculum</taxon>
    </lineage>
</organism>
<dbReference type="InterPro" id="IPR036611">
    <property type="entry name" value="Trigger_fac_ribosome-bd_sf"/>
</dbReference>